<sequence length="499" mass="54296">MHASSIVSYIIGLLVAATLVHALPRSPRSPFGHSRSSHIMKKRDNSTKYVFAHHMVGNTYPYTVDNWASDISLAHSSGIDGFALNVGSDDWQPARVQDAYTAAANSGTDFQLFISFDMSALPGSSADDAQTLRNYITIYASHPNQLKVDGRVFASTFSGESSTFGQDSVQDGWKSQFTQHPDLTGENAVYFVPSFFVDPSTFNQYQGIMDGDFNWNSGWPVSLTSDQLNSALSGAGTSLGSLTGAITSTISQAVSQLVGTMDSDTQHLQALSSVSSSLSYMAAASPWFFTHYGVSSYNKNWIYLADFFLYPTRWENLVANRGSVDFVECISWNDYGESHYLGPIEGAQPNSQAWVDGFNHTGWLDMTNYYATAFKTGSYPQITQDKIYMWARPHPKDANAPDSVGKPTGYEMDQDTLWAVVFATAPASVTLATSDSTSQTFSVPAGVSKLSVALTPGGYMHGTVSRNGATVVDLNPSDYTFNPNPQTYNYNAYVAYASA</sequence>
<keyword evidence="1" id="KW-0732">Signal</keyword>
<protein>
    <submittedName>
        <fullName evidence="2">Glycoside hydrolase</fullName>
    </submittedName>
</protein>
<dbReference type="EMBL" id="KV722378">
    <property type="protein sequence ID" value="OCH91847.1"/>
    <property type="molecule type" value="Genomic_DNA"/>
</dbReference>
<dbReference type="Proteomes" id="UP000250043">
    <property type="component" value="Unassembled WGS sequence"/>
</dbReference>
<name>A0A8E2B189_9APHY</name>
<dbReference type="AlphaFoldDB" id="A0A8E2B189"/>
<dbReference type="InterPro" id="IPR005197">
    <property type="entry name" value="Glyco_hydro_71"/>
</dbReference>
<evidence type="ECO:0000313" key="3">
    <source>
        <dbReference type="Proteomes" id="UP000250043"/>
    </source>
</evidence>
<feature type="chain" id="PRO_5034453120" evidence="1">
    <location>
        <begin position="23"/>
        <end position="499"/>
    </location>
</feature>
<dbReference type="OrthoDB" id="3257981at2759"/>
<evidence type="ECO:0000313" key="2">
    <source>
        <dbReference type="EMBL" id="OCH91847.1"/>
    </source>
</evidence>
<dbReference type="GO" id="GO:0051118">
    <property type="term" value="F:glucan endo-1,3-alpha-glucosidase activity"/>
    <property type="evidence" value="ECO:0007669"/>
    <property type="project" value="InterPro"/>
</dbReference>
<proteinExistence type="predicted"/>
<dbReference type="Gene3D" id="3.20.20.80">
    <property type="entry name" value="Glycosidases"/>
    <property type="match status" value="1"/>
</dbReference>
<keyword evidence="2" id="KW-0378">Hydrolase</keyword>
<reference evidence="2 3" key="1">
    <citation type="submission" date="2016-07" db="EMBL/GenBank/DDBJ databases">
        <title>Draft genome of the white-rot fungus Obba rivulosa 3A-2.</title>
        <authorList>
            <consortium name="DOE Joint Genome Institute"/>
            <person name="Miettinen O."/>
            <person name="Riley R."/>
            <person name="Acob R."/>
            <person name="Barry K."/>
            <person name="Cullen D."/>
            <person name="De Vries R."/>
            <person name="Hainaut M."/>
            <person name="Hatakka A."/>
            <person name="Henrissat B."/>
            <person name="Hilden K."/>
            <person name="Kuo R."/>
            <person name="Labutti K."/>
            <person name="Lipzen A."/>
            <person name="Makela M.R."/>
            <person name="Sandor L."/>
            <person name="Spatafora J.W."/>
            <person name="Grigoriev I.V."/>
            <person name="Hibbett D.S."/>
        </authorList>
    </citation>
    <scope>NUCLEOTIDE SEQUENCE [LARGE SCALE GENOMIC DNA]</scope>
    <source>
        <strain evidence="2 3">3A-2</strain>
    </source>
</reference>
<evidence type="ECO:0000256" key="1">
    <source>
        <dbReference type="SAM" id="SignalP"/>
    </source>
</evidence>
<dbReference type="CDD" id="cd11577">
    <property type="entry name" value="GH71"/>
    <property type="match status" value="1"/>
</dbReference>
<accession>A0A8E2B189</accession>
<keyword evidence="3" id="KW-1185">Reference proteome</keyword>
<feature type="signal peptide" evidence="1">
    <location>
        <begin position="1"/>
        <end position="22"/>
    </location>
</feature>
<organism evidence="2 3">
    <name type="scientific">Obba rivulosa</name>
    <dbReference type="NCBI Taxonomy" id="1052685"/>
    <lineage>
        <taxon>Eukaryota</taxon>
        <taxon>Fungi</taxon>
        <taxon>Dikarya</taxon>
        <taxon>Basidiomycota</taxon>
        <taxon>Agaricomycotina</taxon>
        <taxon>Agaricomycetes</taxon>
        <taxon>Polyporales</taxon>
        <taxon>Gelatoporiaceae</taxon>
        <taxon>Obba</taxon>
    </lineage>
</organism>
<gene>
    <name evidence="2" type="ORF">OBBRIDRAFT_791824</name>
</gene>
<dbReference type="Pfam" id="PF03659">
    <property type="entry name" value="Glyco_hydro_71"/>
    <property type="match status" value="1"/>
</dbReference>